<feature type="domain" description="Helicase ATP-binding" evidence="4">
    <location>
        <begin position="625"/>
        <end position="785"/>
    </location>
</feature>
<evidence type="ECO:0000313" key="6">
    <source>
        <dbReference type="EMBL" id="SEN02547.1"/>
    </source>
</evidence>
<dbReference type="SMART" id="SM00487">
    <property type="entry name" value="DEXDc"/>
    <property type="match status" value="1"/>
</dbReference>
<protein>
    <submittedName>
        <fullName evidence="6">SWIM zinc finger</fullName>
    </submittedName>
</protein>
<evidence type="ECO:0000313" key="7">
    <source>
        <dbReference type="Proteomes" id="UP000199459"/>
    </source>
</evidence>
<proteinExistence type="predicted"/>
<name>A0A1H8D7U1_9PROT</name>
<dbReference type="Pfam" id="PF00271">
    <property type="entry name" value="Helicase_C"/>
    <property type="match status" value="1"/>
</dbReference>
<feature type="domain" description="Helicase C-terminal" evidence="5">
    <location>
        <begin position="917"/>
        <end position="1071"/>
    </location>
</feature>
<dbReference type="Proteomes" id="UP000199459">
    <property type="component" value="Unassembled WGS sequence"/>
</dbReference>
<feature type="domain" description="SWIM-type" evidence="3">
    <location>
        <begin position="71"/>
        <end position="98"/>
    </location>
</feature>
<dbReference type="InterPro" id="IPR007527">
    <property type="entry name" value="Znf_SWIM"/>
</dbReference>
<dbReference type="SMART" id="SM00490">
    <property type="entry name" value="HELICc"/>
    <property type="match status" value="1"/>
</dbReference>
<evidence type="ECO:0000259" key="5">
    <source>
        <dbReference type="PROSITE" id="PS51194"/>
    </source>
</evidence>
<gene>
    <name evidence="6" type="ORF">SAMN05216325_10661</name>
</gene>
<dbReference type="GO" id="GO:0005524">
    <property type="term" value="F:ATP binding"/>
    <property type="evidence" value="ECO:0007669"/>
    <property type="project" value="InterPro"/>
</dbReference>
<dbReference type="Pfam" id="PF04434">
    <property type="entry name" value="SWIM"/>
    <property type="match status" value="1"/>
</dbReference>
<evidence type="ECO:0000259" key="3">
    <source>
        <dbReference type="PROSITE" id="PS50966"/>
    </source>
</evidence>
<dbReference type="Gene3D" id="3.40.50.300">
    <property type="entry name" value="P-loop containing nucleotide triphosphate hydrolases"/>
    <property type="match status" value="1"/>
</dbReference>
<sequence length="1079" mass="124471">MKNFQTVPVTDIQDIFGKKNYIRGQHYFLQNRVVDLHISTETANTLILNSCVIGSANQRYNQVIALNKAGFFLQINGQCSCPVGYNCKHVVAAYLAFKQTKPQHKNETDKAYINWLTSFDENIEKTDTSQEIIVCVLRKHDVNTEFSLSLQSTREKKQGGLTVGRHIAHTNIRYGYFSSRQYTPEEQEFFRLVAGLDSNHQDNALITGALGHLVLKRALQNGRLFWNSHQHASLREGEPRPLQITWHAHKDNTYRLDITVANRSILLPTEPPLYLDLQNLIMGTVDCANLTHRQYQKILTAPPVPAEHVDDFSLRLLTEHPELPVPPPRPVELIELSGLSPRPRLSLLGQQLDNERYIHLLKLCFKYGDHTISAFHDKAVSIVKTNQGFFRISRDQDLEHCAVQTLLEFGFRRFELNTQQDLFFYSPAENSVMDSAVRWSHFIDHQVPLLTEQGWLIETDDSFQLQFQRPQNWDAEIEQSGNDWFRMHFNITLNNQSLPLLPLIMPVLESYDRNHLPELLSIPLGEHQYVNIAAEQLRPFLDTLYELYDSAHFDGNGARISRYNAAILADLEHRSYGLFSITGGRELIETGKKLRNFQGIANVSPPAALHTRLREYQQKGLSWLQFLREYRFGGILADDMGLGKTVQTLAHLLLEKESGRMDKPCLIVAPTSLMSNWRREAERFTPDLTVLILQGSDRKQHFDRITQFDLILTTYPLLYRDEQHLLANAYYYLILDEAQTIKNPKARAAHVARCINTQHRLCLTGTPMENHLGELWAQYDFLMPDFLGDQAWFKKIYRTPIEMHGDIEMKERLSRRLEPFMLRRAKRDVADELPEKTEIIRSVALQEKQAALYESIRVSMEKRVRDAIAEKGLARSHITILDALLKLRQTCCDPRTLRLKEAQKFKHSAKLDLLMEMLPELLEEERRILIFSQFTRMLGLIEAELNRREIGYSKLTGQTRRRDEAIELFKSGQVNVFLISLKAGGVGLNLTEADTVIIYDPWWNPAVENQAADRAHRIGQDKAVFVYKLITENTVEEKILEMQQRKRLLAESVYQSGKKEKALQLSAEDLTELFKPLAD</sequence>
<dbReference type="CDD" id="cd18012">
    <property type="entry name" value="DEXQc_arch_SWI2_SNF2"/>
    <property type="match status" value="1"/>
</dbReference>
<keyword evidence="2" id="KW-0479">Metal-binding</keyword>
<dbReference type="PANTHER" id="PTHR10799">
    <property type="entry name" value="SNF2/RAD54 HELICASE FAMILY"/>
    <property type="match status" value="1"/>
</dbReference>
<reference evidence="6 7" key="1">
    <citation type="submission" date="2016-10" db="EMBL/GenBank/DDBJ databases">
        <authorList>
            <person name="de Groot N.N."/>
        </authorList>
    </citation>
    <scope>NUCLEOTIDE SEQUENCE [LARGE SCALE GENOMIC DNA]</scope>
    <source>
        <strain evidence="6 7">Nm22</strain>
    </source>
</reference>
<dbReference type="OrthoDB" id="9760715at2"/>
<dbReference type="CDD" id="cd18793">
    <property type="entry name" value="SF2_C_SNF"/>
    <property type="match status" value="1"/>
</dbReference>
<accession>A0A1H8D7U1</accession>
<dbReference type="PROSITE" id="PS51192">
    <property type="entry name" value="HELICASE_ATP_BIND_1"/>
    <property type="match status" value="1"/>
</dbReference>
<dbReference type="GO" id="GO:0008270">
    <property type="term" value="F:zinc ion binding"/>
    <property type="evidence" value="ECO:0007669"/>
    <property type="project" value="UniProtKB-KW"/>
</dbReference>
<dbReference type="STRING" id="917.SAMN05216326_10643"/>
<dbReference type="AlphaFoldDB" id="A0A1H8D7U1"/>
<dbReference type="RefSeq" id="WP_090629338.1">
    <property type="nucleotide sequence ID" value="NZ_FOCP01000006.1"/>
</dbReference>
<dbReference type="Gene3D" id="3.40.50.10810">
    <property type="entry name" value="Tandem AAA-ATPase domain"/>
    <property type="match status" value="1"/>
</dbReference>
<evidence type="ECO:0000256" key="2">
    <source>
        <dbReference type="PROSITE-ProRule" id="PRU00325"/>
    </source>
</evidence>
<dbReference type="InterPro" id="IPR014001">
    <property type="entry name" value="Helicase_ATP-bd"/>
</dbReference>
<dbReference type="InterPro" id="IPR038718">
    <property type="entry name" value="SNF2-like_sf"/>
</dbReference>
<dbReference type="InterPro" id="IPR000330">
    <property type="entry name" value="SNF2_N"/>
</dbReference>
<evidence type="ECO:0000256" key="1">
    <source>
        <dbReference type="ARBA" id="ARBA00022801"/>
    </source>
</evidence>
<dbReference type="SUPFAM" id="SSF52540">
    <property type="entry name" value="P-loop containing nucleoside triphosphate hydrolases"/>
    <property type="match status" value="2"/>
</dbReference>
<dbReference type="GO" id="GO:0016787">
    <property type="term" value="F:hydrolase activity"/>
    <property type="evidence" value="ECO:0007669"/>
    <property type="project" value="UniProtKB-KW"/>
</dbReference>
<dbReference type="EMBL" id="FOCP01000006">
    <property type="protein sequence ID" value="SEN02547.1"/>
    <property type="molecule type" value="Genomic_DNA"/>
</dbReference>
<dbReference type="GO" id="GO:0004386">
    <property type="term" value="F:helicase activity"/>
    <property type="evidence" value="ECO:0007669"/>
    <property type="project" value="UniProtKB-KW"/>
</dbReference>
<dbReference type="InterPro" id="IPR049730">
    <property type="entry name" value="SNF2/RAD54-like_C"/>
</dbReference>
<dbReference type="Pfam" id="PF08455">
    <property type="entry name" value="SNF2_assoc"/>
    <property type="match status" value="1"/>
</dbReference>
<dbReference type="Pfam" id="PF00176">
    <property type="entry name" value="SNF2-rel_dom"/>
    <property type="match status" value="1"/>
</dbReference>
<dbReference type="InterPro" id="IPR027417">
    <property type="entry name" value="P-loop_NTPase"/>
</dbReference>
<dbReference type="InterPro" id="IPR013663">
    <property type="entry name" value="Helicase_SWF/SNF/SWI_bac"/>
</dbReference>
<dbReference type="PROSITE" id="PS51194">
    <property type="entry name" value="HELICASE_CTER"/>
    <property type="match status" value="1"/>
</dbReference>
<organism evidence="6 7">
    <name type="scientific">Nitrosomonas marina</name>
    <dbReference type="NCBI Taxonomy" id="917"/>
    <lineage>
        <taxon>Bacteria</taxon>
        <taxon>Pseudomonadati</taxon>
        <taxon>Pseudomonadota</taxon>
        <taxon>Betaproteobacteria</taxon>
        <taxon>Nitrosomonadales</taxon>
        <taxon>Nitrosomonadaceae</taxon>
        <taxon>Nitrosomonas</taxon>
    </lineage>
</organism>
<keyword evidence="1" id="KW-0378">Hydrolase</keyword>
<evidence type="ECO:0000259" key="4">
    <source>
        <dbReference type="PROSITE" id="PS51192"/>
    </source>
</evidence>
<dbReference type="InterPro" id="IPR001650">
    <property type="entry name" value="Helicase_C-like"/>
</dbReference>
<keyword evidence="2" id="KW-0863">Zinc-finger</keyword>
<dbReference type="PROSITE" id="PS50966">
    <property type="entry name" value="ZF_SWIM"/>
    <property type="match status" value="1"/>
</dbReference>
<keyword evidence="2" id="KW-0862">Zinc</keyword>